<comment type="caution">
    <text evidence="2">The sequence shown here is derived from an EMBL/GenBank/DDBJ whole genome shotgun (WGS) entry which is preliminary data.</text>
</comment>
<proteinExistence type="predicted"/>
<keyword evidence="1" id="KW-0472">Membrane</keyword>
<dbReference type="EMBL" id="BMED01000001">
    <property type="protein sequence ID" value="GGC65767.1"/>
    <property type="molecule type" value="Genomic_DNA"/>
</dbReference>
<feature type="transmembrane region" description="Helical" evidence="1">
    <location>
        <begin position="39"/>
        <end position="59"/>
    </location>
</feature>
<gene>
    <name evidence="2" type="ORF">GCM10011396_10980</name>
</gene>
<evidence type="ECO:0000313" key="2">
    <source>
        <dbReference type="EMBL" id="GGC65767.1"/>
    </source>
</evidence>
<dbReference type="AlphaFoldDB" id="A0A916UAU1"/>
<evidence type="ECO:0000256" key="1">
    <source>
        <dbReference type="SAM" id="Phobius"/>
    </source>
</evidence>
<dbReference type="Proteomes" id="UP000637423">
    <property type="component" value="Unassembled WGS sequence"/>
</dbReference>
<sequence length="66" mass="7050">MRSDIRKTALGVMSTGLIGLCAYQIILRVNHPAALDSDLVHGIWVGVCLGLELIGVALLKKSKFSS</sequence>
<feature type="transmembrane region" description="Helical" evidence="1">
    <location>
        <begin position="9"/>
        <end position="27"/>
    </location>
</feature>
<name>A0A916UAU1_9BURK</name>
<keyword evidence="1" id="KW-1133">Transmembrane helix</keyword>
<reference evidence="2" key="2">
    <citation type="submission" date="2020-09" db="EMBL/GenBank/DDBJ databases">
        <authorList>
            <person name="Sun Q."/>
            <person name="Zhou Y."/>
        </authorList>
    </citation>
    <scope>NUCLEOTIDE SEQUENCE</scope>
    <source>
        <strain evidence="2">CGMCC 1.10998</strain>
    </source>
</reference>
<evidence type="ECO:0000313" key="3">
    <source>
        <dbReference type="Proteomes" id="UP000637423"/>
    </source>
</evidence>
<protein>
    <submittedName>
        <fullName evidence="2">Uncharacterized protein</fullName>
    </submittedName>
</protein>
<keyword evidence="1" id="KW-0812">Transmembrane</keyword>
<keyword evidence="3" id="KW-1185">Reference proteome</keyword>
<accession>A0A916UAU1</accession>
<organism evidence="2 3">
    <name type="scientific">Undibacterium terreum</name>
    <dbReference type="NCBI Taxonomy" id="1224302"/>
    <lineage>
        <taxon>Bacteria</taxon>
        <taxon>Pseudomonadati</taxon>
        <taxon>Pseudomonadota</taxon>
        <taxon>Betaproteobacteria</taxon>
        <taxon>Burkholderiales</taxon>
        <taxon>Oxalobacteraceae</taxon>
        <taxon>Undibacterium</taxon>
    </lineage>
</organism>
<reference evidence="2" key="1">
    <citation type="journal article" date="2014" name="Int. J. Syst. Evol. Microbiol.">
        <title>Complete genome sequence of Corynebacterium casei LMG S-19264T (=DSM 44701T), isolated from a smear-ripened cheese.</title>
        <authorList>
            <consortium name="US DOE Joint Genome Institute (JGI-PGF)"/>
            <person name="Walter F."/>
            <person name="Albersmeier A."/>
            <person name="Kalinowski J."/>
            <person name="Ruckert C."/>
        </authorList>
    </citation>
    <scope>NUCLEOTIDE SEQUENCE</scope>
    <source>
        <strain evidence="2">CGMCC 1.10998</strain>
    </source>
</reference>